<comment type="similarity">
    <text evidence="2 11">Belongs to the mitochondrial carrier (TC 2.A.29) family.</text>
</comment>
<dbReference type="GO" id="GO:0031921">
    <property type="term" value="P:pyridoxal phosphate transport"/>
    <property type="evidence" value="ECO:0007669"/>
    <property type="project" value="EnsemblFungi"/>
</dbReference>
<accession>A0A137NYS0</accession>
<evidence type="ECO:0000313" key="12">
    <source>
        <dbReference type="EMBL" id="KXN67917.1"/>
    </source>
</evidence>
<dbReference type="PANTHER" id="PTHR45760:SF2">
    <property type="entry name" value="FI19922P1-RELATED"/>
    <property type="match status" value="1"/>
</dbReference>
<dbReference type="InterPro" id="IPR018108">
    <property type="entry name" value="MCP_transmembrane"/>
</dbReference>
<proteinExistence type="inferred from homology"/>
<name>A0A137NYS0_CONC2</name>
<dbReference type="GO" id="GO:0005743">
    <property type="term" value="C:mitochondrial inner membrane"/>
    <property type="evidence" value="ECO:0007669"/>
    <property type="project" value="UniProtKB-SubCell"/>
</dbReference>
<keyword evidence="4 10" id="KW-0812">Transmembrane</keyword>
<gene>
    <name evidence="12" type="ORF">CONCODRAFT_60589</name>
</gene>
<dbReference type="OMA" id="FVSPIEM"/>
<evidence type="ECO:0000256" key="10">
    <source>
        <dbReference type="PROSITE-ProRule" id="PRU00282"/>
    </source>
</evidence>
<evidence type="ECO:0000256" key="1">
    <source>
        <dbReference type="ARBA" id="ARBA00004448"/>
    </source>
</evidence>
<keyword evidence="13" id="KW-1185">Reference proteome</keyword>
<dbReference type="OrthoDB" id="1747031at2759"/>
<keyword evidence="3 11" id="KW-0813">Transport</keyword>
<feature type="repeat" description="Solcar" evidence="10">
    <location>
        <begin position="255"/>
        <end position="348"/>
    </location>
</feature>
<reference evidence="12 13" key="1">
    <citation type="journal article" date="2015" name="Genome Biol. Evol.">
        <title>Phylogenomic analyses indicate that early fungi evolved digesting cell walls of algal ancestors of land plants.</title>
        <authorList>
            <person name="Chang Y."/>
            <person name="Wang S."/>
            <person name="Sekimoto S."/>
            <person name="Aerts A.L."/>
            <person name="Choi C."/>
            <person name="Clum A."/>
            <person name="LaButti K.M."/>
            <person name="Lindquist E.A."/>
            <person name="Yee Ngan C."/>
            <person name="Ohm R.A."/>
            <person name="Salamov A.A."/>
            <person name="Grigoriev I.V."/>
            <person name="Spatafora J.W."/>
            <person name="Berbee M.L."/>
        </authorList>
    </citation>
    <scope>NUCLEOTIDE SEQUENCE [LARGE SCALE GENOMIC DNA]</scope>
    <source>
        <strain evidence="12 13">NRRL 28638</strain>
    </source>
</reference>
<evidence type="ECO:0000256" key="6">
    <source>
        <dbReference type="ARBA" id="ARBA00022792"/>
    </source>
</evidence>
<organism evidence="12 13">
    <name type="scientific">Conidiobolus coronatus (strain ATCC 28846 / CBS 209.66 / NRRL 28638)</name>
    <name type="common">Delacroixia coronata</name>
    <dbReference type="NCBI Taxonomy" id="796925"/>
    <lineage>
        <taxon>Eukaryota</taxon>
        <taxon>Fungi</taxon>
        <taxon>Fungi incertae sedis</taxon>
        <taxon>Zoopagomycota</taxon>
        <taxon>Entomophthoromycotina</taxon>
        <taxon>Entomophthoromycetes</taxon>
        <taxon>Entomophthorales</taxon>
        <taxon>Ancylistaceae</taxon>
        <taxon>Conidiobolus</taxon>
    </lineage>
</organism>
<dbReference type="GO" id="GO:1990542">
    <property type="term" value="P:mitochondrial transmembrane transport"/>
    <property type="evidence" value="ECO:0007669"/>
    <property type="project" value="InterPro"/>
</dbReference>
<dbReference type="InterPro" id="IPR023395">
    <property type="entry name" value="MCP_dom_sf"/>
</dbReference>
<dbReference type="PROSITE" id="PS50920">
    <property type="entry name" value="SOLCAR"/>
    <property type="match status" value="3"/>
</dbReference>
<evidence type="ECO:0000313" key="13">
    <source>
        <dbReference type="Proteomes" id="UP000070444"/>
    </source>
</evidence>
<dbReference type="GO" id="GO:0030170">
    <property type="term" value="F:pyridoxal phosphate binding"/>
    <property type="evidence" value="ECO:0007669"/>
    <property type="project" value="EnsemblFungi"/>
</dbReference>
<sequence length="366" mass="40894">MDSRSDKPIVHANTLVEKVLSACCGSIITSLVTTPFDVVKTRIQFQSLNIQNERSRLPIPFQAQCCYNADFCRGPTNPLPYAYSQLNIFNKEISKDLMKFNGTIDAFVKIFRFEGASKLWRGLSPTLLSAFPSTVIYYAGYDALKDWLNDTYIPPNSSLYWYTPMIAGGGARSLSATFISPLELLRTRLQSASQNQSTLDVLTGLKNMVKNEGIISLWRGLTPTLWRDIPFSAIYWMGYETIKTELNKKENVSDSPFTVSFLSGAMSGMIAAFVTTPFDVIKTRKQVEVKQTFSAHGKTKSVGVLSTMRHIIANEGARELFRGLTPRVIKVAPACAIMVSSYEFGKRFFSEKHYNTGILIKSEATV</sequence>
<dbReference type="AlphaFoldDB" id="A0A137NYS0"/>
<evidence type="ECO:0000256" key="9">
    <source>
        <dbReference type="ARBA" id="ARBA00023136"/>
    </source>
</evidence>
<dbReference type="SUPFAM" id="SSF103506">
    <property type="entry name" value="Mitochondrial carrier"/>
    <property type="match status" value="1"/>
</dbReference>
<evidence type="ECO:0000256" key="11">
    <source>
        <dbReference type="RuleBase" id="RU000488"/>
    </source>
</evidence>
<keyword evidence="5" id="KW-0677">Repeat</keyword>
<dbReference type="PANTHER" id="PTHR45760">
    <property type="entry name" value="FI19922P1-RELATED"/>
    <property type="match status" value="1"/>
</dbReference>
<dbReference type="EMBL" id="KQ964605">
    <property type="protein sequence ID" value="KXN67917.1"/>
    <property type="molecule type" value="Genomic_DNA"/>
</dbReference>
<evidence type="ECO:0000256" key="4">
    <source>
        <dbReference type="ARBA" id="ARBA00022692"/>
    </source>
</evidence>
<protein>
    <submittedName>
        <fullName evidence="12">Mitochondrial carrier</fullName>
    </submittedName>
</protein>
<evidence type="ECO:0000256" key="8">
    <source>
        <dbReference type="ARBA" id="ARBA00023128"/>
    </source>
</evidence>
<feature type="repeat" description="Solcar" evidence="10">
    <location>
        <begin position="13"/>
        <end position="147"/>
    </location>
</feature>
<comment type="subcellular location">
    <subcellularLocation>
        <location evidence="1">Mitochondrion inner membrane</location>
        <topology evidence="1">Multi-pass membrane protein</topology>
    </subcellularLocation>
</comment>
<dbReference type="Gene3D" id="1.50.40.10">
    <property type="entry name" value="Mitochondrial carrier domain"/>
    <property type="match status" value="1"/>
</dbReference>
<keyword evidence="7" id="KW-1133">Transmembrane helix</keyword>
<keyword evidence="9 10" id="KW-0472">Membrane</keyword>
<dbReference type="Proteomes" id="UP000070444">
    <property type="component" value="Unassembled WGS sequence"/>
</dbReference>
<evidence type="ECO:0000256" key="3">
    <source>
        <dbReference type="ARBA" id="ARBA00022448"/>
    </source>
</evidence>
<evidence type="ECO:0000256" key="5">
    <source>
        <dbReference type="ARBA" id="ARBA00022737"/>
    </source>
</evidence>
<keyword evidence="6" id="KW-0999">Mitochondrion inner membrane</keyword>
<dbReference type="InterPro" id="IPR045315">
    <property type="entry name" value="Mtm1-like"/>
</dbReference>
<evidence type="ECO:0000256" key="2">
    <source>
        <dbReference type="ARBA" id="ARBA00006375"/>
    </source>
</evidence>
<feature type="repeat" description="Solcar" evidence="10">
    <location>
        <begin position="159"/>
        <end position="245"/>
    </location>
</feature>
<keyword evidence="8" id="KW-0496">Mitochondrion</keyword>
<dbReference type="STRING" id="796925.A0A137NYS0"/>
<dbReference type="GO" id="GO:0006879">
    <property type="term" value="P:intracellular iron ion homeostasis"/>
    <property type="evidence" value="ECO:0007669"/>
    <property type="project" value="EnsemblFungi"/>
</dbReference>
<dbReference type="Pfam" id="PF00153">
    <property type="entry name" value="Mito_carr"/>
    <property type="match status" value="4"/>
</dbReference>
<evidence type="ECO:0000256" key="7">
    <source>
        <dbReference type="ARBA" id="ARBA00022989"/>
    </source>
</evidence>